<dbReference type="PANTHER" id="PTHR46797:SF1">
    <property type="entry name" value="METHYLPHOSPHONATE SYNTHASE"/>
    <property type="match status" value="1"/>
</dbReference>
<dbReference type="CDD" id="cd00093">
    <property type="entry name" value="HTH_XRE"/>
    <property type="match status" value="1"/>
</dbReference>
<organism evidence="3 4">
    <name type="scientific">Streptomyces fildesensis</name>
    <dbReference type="NCBI Taxonomy" id="375757"/>
    <lineage>
        <taxon>Bacteria</taxon>
        <taxon>Bacillati</taxon>
        <taxon>Actinomycetota</taxon>
        <taxon>Actinomycetes</taxon>
        <taxon>Kitasatosporales</taxon>
        <taxon>Streptomycetaceae</taxon>
        <taxon>Streptomyces</taxon>
    </lineage>
</organism>
<dbReference type="Pfam" id="PF07883">
    <property type="entry name" value="Cupin_2"/>
    <property type="match status" value="1"/>
</dbReference>
<name>A0ABW8C5V4_9ACTN</name>
<dbReference type="Gene3D" id="1.10.260.40">
    <property type="entry name" value="lambda repressor-like DNA-binding domains"/>
    <property type="match status" value="1"/>
</dbReference>
<dbReference type="InterPro" id="IPR014710">
    <property type="entry name" value="RmlC-like_jellyroll"/>
</dbReference>
<dbReference type="SMART" id="SM00530">
    <property type="entry name" value="HTH_XRE"/>
    <property type="match status" value="1"/>
</dbReference>
<dbReference type="InterPro" id="IPR050807">
    <property type="entry name" value="TransReg_Diox_bact_type"/>
</dbReference>
<keyword evidence="4" id="KW-1185">Reference proteome</keyword>
<dbReference type="InterPro" id="IPR001387">
    <property type="entry name" value="Cro/C1-type_HTH"/>
</dbReference>
<dbReference type="RefSeq" id="WP_399648690.1">
    <property type="nucleotide sequence ID" value="NZ_JBITYG010000004.1"/>
</dbReference>
<proteinExistence type="predicted"/>
<dbReference type="PROSITE" id="PS50943">
    <property type="entry name" value="HTH_CROC1"/>
    <property type="match status" value="1"/>
</dbReference>
<protein>
    <submittedName>
        <fullName evidence="3">Helix-turn-helix domain-containing protein</fullName>
    </submittedName>
</protein>
<comment type="caution">
    <text evidence="3">The sequence shown here is derived from an EMBL/GenBank/DDBJ whole genome shotgun (WGS) entry which is preliminary data.</text>
</comment>
<dbReference type="InterPro" id="IPR011051">
    <property type="entry name" value="RmlC_Cupin_sf"/>
</dbReference>
<sequence length="215" mass="23116">MATVPVVPQRHQKAELLPEIGSRLRVLRQAAGLTLDQVAALTGIGASTLSRLEAGHRRPSLDLLVPLAAVYRTPVEELVAVVKHPGEPPVVHSPQRRHGIAAQRLSHHTGGIQVYRLILPPHETPDQRRHEGYAWLCVLAGQVQLVLADTRLALGPGDAAELDTQTPHWFGAAGEAPAEVLYLAGGDGLRVRLQARATSRPAEPLPHTNTPPQPS</sequence>
<evidence type="ECO:0000313" key="3">
    <source>
        <dbReference type="EMBL" id="MFI9101812.1"/>
    </source>
</evidence>
<dbReference type="EMBL" id="JBITYG010000004">
    <property type="protein sequence ID" value="MFI9101812.1"/>
    <property type="molecule type" value="Genomic_DNA"/>
</dbReference>
<dbReference type="CDD" id="cd02209">
    <property type="entry name" value="cupin_XRE_C"/>
    <property type="match status" value="1"/>
</dbReference>
<keyword evidence="1" id="KW-0238">DNA-binding</keyword>
<dbReference type="InterPro" id="IPR010982">
    <property type="entry name" value="Lambda_DNA-bd_dom_sf"/>
</dbReference>
<gene>
    <name evidence="3" type="ORF">ACIGXA_14935</name>
</gene>
<feature type="domain" description="HTH cro/C1-type" evidence="2">
    <location>
        <begin position="24"/>
        <end position="78"/>
    </location>
</feature>
<reference evidence="3 4" key="1">
    <citation type="submission" date="2024-10" db="EMBL/GenBank/DDBJ databases">
        <title>The Natural Products Discovery Center: Release of the First 8490 Sequenced Strains for Exploring Actinobacteria Biosynthetic Diversity.</title>
        <authorList>
            <person name="Kalkreuter E."/>
            <person name="Kautsar S.A."/>
            <person name="Yang D."/>
            <person name="Bader C.D."/>
            <person name="Teijaro C.N."/>
            <person name="Fluegel L."/>
            <person name="Davis C.M."/>
            <person name="Simpson J.R."/>
            <person name="Lauterbach L."/>
            <person name="Steele A.D."/>
            <person name="Gui C."/>
            <person name="Meng S."/>
            <person name="Li G."/>
            <person name="Viehrig K."/>
            <person name="Ye F."/>
            <person name="Su P."/>
            <person name="Kiefer A.F."/>
            <person name="Nichols A."/>
            <person name="Cepeda A.J."/>
            <person name="Yan W."/>
            <person name="Fan B."/>
            <person name="Jiang Y."/>
            <person name="Adhikari A."/>
            <person name="Zheng C.-J."/>
            <person name="Schuster L."/>
            <person name="Cowan T.M."/>
            <person name="Smanski M.J."/>
            <person name="Chevrette M.G."/>
            <person name="De Carvalho L.P.S."/>
            <person name="Shen B."/>
        </authorList>
    </citation>
    <scope>NUCLEOTIDE SEQUENCE [LARGE SCALE GENOMIC DNA]</scope>
    <source>
        <strain evidence="3 4">NPDC053399</strain>
    </source>
</reference>
<dbReference type="PANTHER" id="PTHR46797">
    <property type="entry name" value="HTH-TYPE TRANSCRIPTIONAL REGULATOR"/>
    <property type="match status" value="1"/>
</dbReference>
<dbReference type="Proteomes" id="UP001614394">
    <property type="component" value="Unassembled WGS sequence"/>
</dbReference>
<dbReference type="Gene3D" id="2.60.120.10">
    <property type="entry name" value="Jelly Rolls"/>
    <property type="match status" value="1"/>
</dbReference>
<dbReference type="SUPFAM" id="SSF47413">
    <property type="entry name" value="lambda repressor-like DNA-binding domains"/>
    <property type="match status" value="1"/>
</dbReference>
<dbReference type="Pfam" id="PF13560">
    <property type="entry name" value="HTH_31"/>
    <property type="match status" value="1"/>
</dbReference>
<dbReference type="SUPFAM" id="SSF51182">
    <property type="entry name" value="RmlC-like cupins"/>
    <property type="match status" value="1"/>
</dbReference>
<evidence type="ECO:0000259" key="2">
    <source>
        <dbReference type="PROSITE" id="PS50943"/>
    </source>
</evidence>
<evidence type="ECO:0000256" key="1">
    <source>
        <dbReference type="ARBA" id="ARBA00023125"/>
    </source>
</evidence>
<dbReference type="InterPro" id="IPR013096">
    <property type="entry name" value="Cupin_2"/>
</dbReference>
<accession>A0ABW8C5V4</accession>
<evidence type="ECO:0000313" key="4">
    <source>
        <dbReference type="Proteomes" id="UP001614394"/>
    </source>
</evidence>